<dbReference type="Gramene" id="KJB54141">
    <property type="protein sequence ID" value="KJB54141"/>
    <property type="gene ID" value="B456_009G022900"/>
</dbReference>
<dbReference type="AlphaFoldDB" id="A0A0D2THU4"/>
<keyword evidence="2" id="KW-1185">Reference proteome</keyword>
<gene>
    <name evidence="1" type="ORF">B456_009G022900</name>
</gene>
<name>A0A0D2THU4_GOSRA</name>
<accession>A0A0D2THU4</accession>
<proteinExistence type="predicted"/>
<organism evidence="1 2">
    <name type="scientific">Gossypium raimondii</name>
    <name type="common">Peruvian cotton</name>
    <name type="synonym">Gossypium klotzschianum subsp. raimondii</name>
    <dbReference type="NCBI Taxonomy" id="29730"/>
    <lineage>
        <taxon>Eukaryota</taxon>
        <taxon>Viridiplantae</taxon>
        <taxon>Streptophyta</taxon>
        <taxon>Embryophyta</taxon>
        <taxon>Tracheophyta</taxon>
        <taxon>Spermatophyta</taxon>
        <taxon>Magnoliopsida</taxon>
        <taxon>eudicotyledons</taxon>
        <taxon>Gunneridae</taxon>
        <taxon>Pentapetalae</taxon>
        <taxon>rosids</taxon>
        <taxon>malvids</taxon>
        <taxon>Malvales</taxon>
        <taxon>Malvaceae</taxon>
        <taxon>Malvoideae</taxon>
        <taxon>Gossypium</taxon>
    </lineage>
</organism>
<evidence type="ECO:0000313" key="1">
    <source>
        <dbReference type="EMBL" id="KJB54141.1"/>
    </source>
</evidence>
<sequence>MPTANPVFQRLILFSFLQISFEPNLRSLFSKIQRIPENSIRNRMIVPTQKHGDTTSQDVKPCFLLLCHQQTTIPETRLPRFLRPETRIGFGA</sequence>
<protein>
    <submittedName>
        <fullName evidence="1">Uncharacterized protein</fullName>
    </submittedName>
</protein>
<dbReference type="EMBL" id="CM001748">
    <property type="protein sequence ID" value="KJB54141.1"/>
    <property type="molecule type" value="Genomic_DNA"/>
</dbReference>
<reference evidence="1 2" key="1">
    <citation type="journal article" date="2012" name="Nature">
        <title>Repeated polyploidization of Gossypium genomes and the evolution of spinnable cotton fibres.</title>
        <authorList>
            <person name="Paterson A.H."/>
            <person name="Wendel J.F."/>
            <person name="Gundlach H."/>
            <person name="Guo H."/>
            <person name="Jenkins J."/>
            <person name="Jin D."/>
            <person name="Llewellyn D."/>
            <person name="Showmaker K.C."/>
            <person name="Shu S."/>
            <person name="Udall J."/>
            <person name="Yoo M.J."/>
            <person name="Byers R."/>
            <person name="Chen W."/>
            <person name="Doron-Faigenboim A."/>
            <person name="Duke M.V."/>
            <person name="Gong L."/>
            <person name="Grimwood J."/>
            <person name="Grover C."/>
            <person name="Grupp K."/>
            <person name="Hu G."/>
            <person name="Lee T.H."/>
            <person name="Li J."/>
            <person name="Lin L."/>
            <person name="Liu T."/>
            <person name="Marler B.S."/>
            <person name="Page J.T."/>
            <person name="Roberts A.W."/>
            <person name="Romanel E."/>
            <person name="Sanders W.S."/>
            <person name="Szadkowski E."/>
            <person name="Tan X."/>
            <person name="Tang H."/>
            <person name="Xu C."/>
            <person name="Wang J."/>
            <person name="Wang Z."/>
            <person name="Zhang D."/>
            <person name="Zhang L."/>
            <person name="Ashrafi H."/>
            <person name="Bedon F."/>
            <person name="Bowers J.E."/>
            <person name="Brubaker C.L."/>
            <person name="Chee P.W."/>
            <person name="Das S."/>
            <person name="Gingle A.R."/>
            <person name="Haigler C.H."/>
            <person name="Harker D."/>
            <person name="Hoffmann L.V."/>
            <person name="Hovav R."/>
            <person name="Jones D.C."/>
            <person name="Lemke C."/>
            <person name="Mansoor S."/>
            <person name="ur Rahman M."/>
            <person name="Rainville L.N."/>
            <person name="Rambani A."/>
            <person name="Reddy U.K."/>
            <person name="Rong J.K."/>
            <person name="Saranga Y."/>
            <person name="Scheffler B.E."/>
            <person name="Scheffler J.A."/>
            <person name="Stelly D.M."/>
            <person name="Triplett B.A."/>
            <person name="Van Deynze A."/>
            <person name="Vaslin M.F."/>
            <person name="Waghmare V.N."/>
            <person name="Walford S.A."/>
            <person name="Wright R.J."/>
            <person name="Zaki E.A."/>
            <person name="Zhang T."/>
            <person name="Dennis E.S."/>
            <person name="Mayer K.F."/>
            <person name="Peterson D.G."/>
            <person name="Rokhsar D.S."/>
            <person name="Wang X."/>
            <person name="Schmutz J."/>
        </authorList>
    </citation>
    <scope>NUCLEOTIDE SEQUENCE [LARGE SCALE GENOMIC DNA]</scope>
</reference>
<dbReference type="Proteomes" id="UP000032304">
    <property type="component" value="Chromosome 9"/>
</dbReference>
<evidence type="ECO:0000313" key="2">
    <source>
        <dbReference type="Proteomes" id="UP000032304"/>
    </source>
</evidence>